<evidence type="ECO:0000313" key="2">
    <source>
        <dbReference type="EMBL" id="CAE7870933.1"/>
    </source>
</evidence>
<accession>A0A813AMN2</accession>
<keyword evidence="1" id="KW-1133">Transmembrane helix</keyword>
<dbReference type="AlphaFoldDB" id="A0A813AMN2"/>
<dbReference type="EMBL" id="CAJNJA010060533">
    <property type="protein sequence ID" value="CAE7870933.1"/>
    <property type="molecule type" value="Genomic_DNA"/>
</dbReference>
<protein>
    <submittedName>
        <fullName evidence="2">Uncharacterized protein</fullName>
    </submittedName>
</protein>
<keyword evidence="1" id="KW-0472">Membrane</keyword>
<dbReference type="Proteomes" id="UP000601435">
    <property type="component" value="Unassembled WGS sequence"/>
</dbReference>
<organism evidence="2 3">
    <name type="scientific">Symbiodinium necroappetens</name>
    <dbReference type="NCBI Taxonomy" id="1628268"/>
    <lineage>
        <taxon>Eukaryota</taxon>
        <taxon>Sar</taxon>
        <taxon>Alveolata</taxon>
        <taxon>Dinophyceae</taxon>
        <taxon>Suessiales</taxon>
        <taxon>Symbiodiniaceae</taxon>
        <taxon>Symbiodinium</taxon>
    </lineage>
</organism>
<proteinExistence type="predicted"/>
<gene>
    <name evidence="2" type="ORF">SNEC2469_LOCUS28152</name>
</gene>
<evidence type="ECO:0000313" key="3">
    <source>
        <dbReference type="Proteomes" id="UP000601435"/>
    </source>
</evidence>
<name>A0A813AMN2_9DINO</name>
<keyword evidence="3" id="KW-1185">Reference proteome</keyword>
<dbReference type="OrthoDB" id="438129at2759"/>
<reference evidence="2" key="1">
    <citation type="submission" date="2021-02" db="EMBL/GenBank/DDBJ databases">
        <authorList>
            <person name="Dougan E. K."/>
            <person name="Rhodes N."/>
            <person name="Thang M."/>
            <person name="Chan C."/>
        </authorList>
    </citation>
    <scope>NUCLEOTIDE SEQUENCE</scope>
</reference>
<keyword evidence="1" id="KW-0812">Transmembrane</keyword>
<evidence type="ECO:0000256" key="1">
    <source>
        <dbReference type="SAM" id="Phobius"/>
    </source>
</evidence>
<sequence>MPNSMPMGGMSDRCVLAWLQANKDTTKLGIGQEWIINSLRGVYVEHGLSILTYLHECTDLSGIEYAGELVFQLLFEEEGTYHALVVGLVFVRVLESFNLTYRLRTLYFGELYQQFLDLFCSPSFRSLQPRSFHTLLVYSFGMTERATYGMQPFIERSGSHLYAALFVFSVFMVTIILRLGGAEGSVSLASRSRAVVSVQAGLF</sequence>
<comment type="caution">
    <text evidence="2">The sequence shown here is derived from an EMBL/GenBank/DDBJ whole genome shotgun (WGS) entry which is preliminary data.</text>
</comment>
<feature type="transmembrane region" description="Helical" evidence="1">
    <location>
        <begin position="160"/>
        <end position="180"/>
    </location>
</feature>